<comment type="function">
    <text evidence="5">Catalyzes the reduction of 1-pyrroline-5-carboxylate (PCA) to L-proline.</text>
</comment>
<dbReference type="GO" id="GO:0004735">
    <property type="term" value="F:pyrroline-5-carboxylate reductase activity"/>
    <property type="evidence" value="ECO:0007669"/>
    <property type="project" value="UniProtKB-EC"/>
</dbReference>
<dbReference type="SUPFAM" id="SSF51735">
    <property type="entry name" value="NAD(P)-binding Rossmann-fold domains"/>
    <property type="match status" value="1"/>
</dbReference>
<keyword evidence="5" id="KW-0028">Amino-acid biosynthesis</keyword>
<dbReference type="SUPFAM" id="SSF48179">
    <property type="entry name" value="6-phosphogluconate dehydrogenase C-terminal domain-like"/>
    <property type="match status" value="1"/>
</dbReference>
<comment type="caution">
    <text evidence="9">The sequence shown here is derived from an EMBL/GenBank/DDBJ whole genome shotgun (WGS) entry which is preliminary data.</text>
</comment>
<proteinExistence type="inferred from homology"/>
<dbReference type="Proteomes" id="UP001579974">
    <property type="component" value="Unassembled WGS sequence"/>
</dbReference>
<protein>
    <recommendedName>
        <fullName evidence="5 6">Pyrroline-5-carboxylate reductase</fullName>
        <shortName evidence="5">P5C reductase</shortName>
        <shortName evidence="5">P5CR</shortName>
        <ecNumber evidence="5 6">1.5.1.2</ecNumber>
    </recommendedName>
    <alternativeName>
        <fullName evidence="5">PCA reductase</fullName>
    </alternativeName>
</protein>
<comment type="catalytic activity">
    <reaction evidence="5">
        <text>L-proline + NAD(+) = (S)-1-pyrroline-5-carboxylate + NADH + 2 H(+)</text>
        <dbReference type="Rhea" id="RHEA:14105"/>
        <dbReference type="ChEBI" id="CHEBI:15378"/>
        <dbReference type="ChEBI" id="CHEBI:17388"/>
        <dbReference type="ChEBI" id="CHEBI:57540"/>
        <dbReference type="ChEBI" id="CHEBI:57945"/>
        <dbReference type="ChEBI" id="CHEBI:60039"/>
        <dbReference type="EC" id="1.5.1.2"/>
    </reaction>
</comment>
<evidence type="ECO:0000256" key="6">
    <source>
        <dbReference type="NCBIfam" id="TIGR00112"/>
    </source>
</evidence>
<comment type="similarity">
    <text evidence="1 5">Belongs to the pyrroline-5-carboxylate reductase family.</text>
</comment>
<dbReference type="PANTHER" id="PTHR11645:SF0">
    <property type="entry name" value="PYRROLINE-5-CARBOXYLATE REDUCTASE 3"/>
    <property type="match status" value="1"/>
</dbReference>
<dbReference type="InterPro" id="IPR008927">
    <property type="entry name" value="6-PGluconate_DH-like_C_sf"/>
</dbReference>
<dbReference type="InterPro" id="IPR000304">
    <property type="entry name" value="Pyrroline-COOH_reductase"/>
</dbReference>
<accession>A0ABV5AL51</accession>
<dbReference type="Gene3D" id="1.10.3730.10">
    <property type="entry name" value="ProC C-terminal domain-like"/>
    <property type="match status" value="1"/>
</dbReference>
<evidence type="ECO:0000256" key="4">
    <source>
        <dbReference type="ARBA" id="ARBA00023002"/>
    </source>
</evidence>
<dbReference type="Gene3D" id="3.40.50.720">
    <property type="entry name" value="NAD(P)-binding Rossmann-like Domain"/>
    <property type="match status" value="1"/>
</dbReference>
<dbReference type="InterPro" id="IPR028939">
    <property type="entry name" value="P5C_Rdtase_cat_N"/>
</dbReference>
<dbReference type="EMBL" id="JBDXSU010000030">
    <property type="protein sequence ID" value="MFB5192856.1"/>
    <property type="molecule type" value="Genomic_DNA"/>
</dbReference>
<comment type="catalytic activity">
    <reaction evidence="5">
        <text>L-proline + NADP(+) = (S)-1-pyrroline-5-carboxylate + NADPH + 2 H(+)</text>
        <dbReference type="Rhea" id="RHEA:14109"/>
        <dbReference type="ChEBI" id="CHEBI:15378"/>
        <dbReference type="ChEBI" id="CHEBI:17388"/>
        <dbReference type="ChEBI" id="CHEBI:57783"/>
        <dbReference type="ChEBI" id="CHEBI:58349"/>
        <dbReference type="ChEBI" id="CHEBI:60039"/>
        <dbReference type="EC" id="1.5.1.2"/>
    </reaction>
</comment>
<dbReference type="PANTHER" id="PTHR11645">
    <property type="entry name" value="PYRROLINE-5-CARBOXYLATE REDUCTASE"/>
    <property type="match status" value="1"/>
</dbReference>
<dbReference type="Pfam" id="PF14748">
    <property type="entry name" value="P5CR_dimer"/>
    <property type="match status" value="1"/>
</dbReference>
<comment type="subcellular location">
    <subcellularLocation>
        <location evidence="5">Cytoplasm</location>
    </subcellularLocation>
</comment>
<feature type="domain" description="Pyrroline-5-carboxylate reductase catalytic N-terminal" evidence="7">
    <location>
        <begin position="3"/>
        <end position="97"/>
    </location>
</feature>
<evidence type="ECO:0000313" key="9">
    <source>
        <dbReference type="EMBL" id="MFB5192856.1"/>
    </source>
</evidence>
<evidence type="ECO:0000259" key="7">
    <source>
        <dbReference type="Pfam" id="PF03807"/>
    </source>
</evidence>
<evidence type="ECO:0000256" key="1">
    <source>
        <dbReference type="ARBA" id="ARBA00005525"/>
    </source>
</evidence>
<dbReference type="Pfam" id="PF03807">
    <property type="entry name" value="F420_oxidored"/>
    <property type="match status" value="1"/>
</dbReference>
<sequence>MEKIFVLGAGAMAESFIKGVSQNVDFAADHIYVINRHRPERLAELQSMYGVTPASSMEEARAANVIVLTVKPYDVRTALRELSPYLDGQIIISFAAGIPISFMEEITERRAHVIRTMPNVPVAVLEGAIAMAVGESVDANSADVAKRLLEKIGIVVELDEELMDAATAFSGSGPGFVSYFLEAMEDAAVGLGFSAEMARQLLIQTVVGTAKVLEEWGLSPAELKERVTSPNGTTHAGLTVLADRGMGEAIADALFEAMRRSKEMGEQYTKES</sequence>
<dbReference type="RefSeq" id="WP_275475148.1">
    <property type="nucleotide sequence ID" value="NZ_CP162940.1"/>
</dbReference>
<gene>
    <name evidence="5 9" type="primary">proC</name>
    <name evidence="9" type="ORF">KKP3000_002446</name>
</gene>
<keyword evidence="2 5" id="KW-0641">Proline biosynthesis</keyword>
<reference evidence="9 10" key="1">
    <citation type="journal article" date="2024" name="Int. J. Mol. Sci.">
        <title>Exploration of Alicyclobacillus spp. Genome in Search of Antibiotic Resistance.</title>
        <authorList>
            <person name="Bucka-Kolendo J."/>
            <person name="Kiousi D.E."/>
            <person name="Dekowska A."/>
            <person name="Mikolajczuk-Szczyrba A."/>
            <person name="Karadedos D.M."/>
            <person name="Michael P."/>
            <person name="Galanis A."/>
            <person name="Sokolowska B."/>
        </authorList>
    </citation>
    <scope>NUCLEOTIDE SEQUENCE [LARGE SCALE GENOMIC DNA]</scope>
    <source>
        <strain evidence="9 10">KKP 3000</strain>
    </source>
</reference>
<keyword evidence="5" id="KW-0963">Cytoplasm</keyword>
<dbReference type="NCBIfam" id="TIGR00112">
    <property type="entry name" value="proC"/>
    <property type="match status" value="1"/>
</dbReference>
<organism evidence="9 10">
    <name type="scientific">Alicyclobacillus fastidiosus</name>
    <dbReference type="NCBI Taxonomy" id="392011"/>
    <lineage>
        <taxon>Bacteria</taxon>
        <taxon>Bacillati</taxon>
        <taxon>Bacillota</taxon>
        <taxon>Bacilli</taxon>
        <taxon>Bacillales</taxon>
        <taxon>Alicyclobacillaceae</taxon>
        <taxon>Alicyclobacillus</taxon>
    </lineage>
</organism>
<dbReference type="HAMAP" id="MF_01925">
    <property type="entry name" value="P5C_reductase"/>
    <property type="match status" value="1"/>
</dbReference>
<dbReference type="PIRSF" id="PIRSF000193">
    <property type="entry name" value="Pyrrol-5-carb_rd"/>
    <property type="match status" value="1"/>
</dbReference>
<evidence type="ECO:0000256" key="2">
    <source>
        <dbReference type="ARBA" id="ARBA00022650"/>
    </source>
</evidence>
<keyword evidence="10" id="KW-1185">Reference proteome</keyword>
<keyword evidence="4 5" id="KW-0560">Oxidoreductase</keyword>
<comment type="pathway">
    <text evidence="5">Amino-acid biosynthesis; L-proline biosynthesis; L-proline from L-glutamate 5-semialdehyde: step 1/1.</text>
</comment>
<dbReference type="EC" id="1.5.1.2" evidence="5 6"/>
<evidence type="ECO:0000256" key="3">
    <source>
        <dbReference type="ARBA" id="ARBA00022857"/>
    </source>
</evidence>
<evidence type="ECO:0000313" key="10">
    <source>
        <dbReference type="Proteomes" id="UP001579974"/>
    </source>
</evidence>
<dbReference type="InterPro" id="IPR036291">
    <property type="entry name" value="NAD(P)-bd_dom_sf"/>
</dbReference>
<dbReference type="InterPro" id="IPR029036">
    <property type="entry name" value="P5CR_dimer"/>
</dbReference>
<keyword evidence="3 5" id="KW-0521">NADP</keyword>
<evidence type="ECO:0000256" key="5">
    <source>
        <dbReference type="HAMAP-Rule" id="MF_01925"/>
    </source>
</evidence>
<evidence type="ECO:0000259" key="8">
    <source>
        <dbReference type="Pfam" id="PF14748"/>
    </source>
</evidence>
<feature type="domain" description="Pyrroline-5-carboxylate reductase dimerisation" evidence="8">
    <location>
        <begin position="160"/>
        <end position="264"/>
    </location>
</feature>
<name>A0ABV5AL51_9BACL</name>